<reference evidence="1 2" key="1">
    <citation type="journal article" date="2015" name="Proc. Natl. Acad. Sci. U.S.A.">
        <title>The resurrection genome of Boea hygrometrica: A blueprint for survival of dehydration.</title>
        <authorList>
            <person name="Xiao L."/>
            <person name="Yang G."/>
            <person name="Zhang L."/>
            <person name="Yang X."/>
            <person name="Zhao S."/>
            <person name="Ji Z."/>
            <person name="Zhou Q."/>
            <person name="Hu M."/>
            <person name="Wang Y."/>
            <person name="Chen M."/>
            <person name="Xu Y."/>
            <person name="Jin H."/>
            <person name="Xiao X."/>
            <person name="Hu G."/>
            <person name="Bao F."/>
            <person name="Hu Y."/>
            <person name="Wan P."/>
            <person name="Li L."/>
            <person name="Deng X."/>
            <person name="Kuang T."/>
            <person name="Xiang C."/>
            <person name="Zhu J.K."/>
            <person name="Oliver M.J."/>
            <person name="He Y."/>
        </authorList>
    </citation>
    <scope>NUCLEOTIDE SEQUENCE [LARGE SCALE GENOMIC DNA]</scope>
    <source>
        <strain evidence="2">cv. XS01</strain>
    </source>
</reference>
<name>A0A2Z7ASK7_9LAMI</name>
<organism evidence="1 2">
    <name type="scientific">Dorcoceras hygrometricum</name>
    <dbReference type="NCBI Taxonomy" id="472368"/>
    <lineage>
        <taxon>Eukaryota</taxon>
        <taxon>Viridiplantae</taxon>
        <taxon>Streptophyta</taxon>
        <taxon>Embryophyta</taxon>
        <taxon>Tracheophyta</taxon>
        <taxon>Spermatophyta</taxon>
        <taxon>Magnoliopsida</taxon>
        <taxon>eudicotyledons</taxon>
        <taxon>Gunneridae</taxon>
        <taxon>Pentapetalae</taxon>
        <taxon>asterids</taxon>
        <taxon>lamiids</taxon>
        <taxon>Lamiales</taxon>
        <taxon>Gesneriaceae</taxon>
        <taxon>Didymocarpoideae</taxon>
        <taxon>Trichosporeae</taxon>
        <taxon>Loxocarpinae</taxon>
        <taxon>Dorcoceras</taxon>
    </lineage>
</organism>
<evidence type="ECO:0000313" key="1">
    <source>
        <dbReference type="EMBL" id="KZV22399.1"/>
    </source>
</evidence>
<dbReference type="AlphaFoldDB" id="A0A2Z7ASK7"/>
<dbReference type="EMBL" id="KV014375">
    <property type="protein sequence ID" value="KZV22399.1"/>
    <property type="molecule type" value="Genomic_DNA"/>
</dbReference>
<proteinExistence type="predicted"/>
<protein>
    <submittedName>
        <fullName evidence="1">Uncharacterized protein</fullName>
    </submittedName>
</protein>
<dbReference type="OrthoDB" id="3934549at2759"/>
<accession>A0A2Z7ASK7</accession>
<sequence length="259" mass="30086">MVVDLIGIFELKGPYCMLTMIGWFLQALSVIPRGSWDDVARRFTMIRWVSPKMWFRSHKCYRSDLIVDRDYDGATAMDLKPMYTCLKNFFHIIMLSFVNCVDQYDLIVDRDYDGATAMDLKQIFVKCVDRSDLIVDRDYDGATAMDLKPMYTCLKNFFHIIMLSFVNCVDQYDLIVDRDYDGATAMDLKQMKYRSAGETDVSWSDIATWIDHCELVRVRTLRPGCMSYLKSFFGELHNVLSCVVRSGMWCFVVALNHLG</sequence>
<dbReference type="Proteomes" id="UP000250235">
    <property type="component" value="Unassembled WGS sequence"/>
</dbReference>
<evidence type="ECO:0000313" key="2">
    <source>
        <dbReference type="Proteomes" id="UP000250235"/>
    </source>
</evidence>
<gene>
    <name evidence="1" type="ORF">F511_19732</name>
</gene>
<keyword evidence="2" id="KW-1185">Reference proteome</keyword>